<evidence type="ECO:0000256" key="2">
    <source>
        <dbReference type="ARBA" id="ARBA00050878"/>
    </source>
</evidence>
<dbReference type="GO" id="GO:0047011">
    <property type="term" value="F:2-dehydropantolactone reductase (A-specific) activity"/>
    <property type="evidence" value="ECO:0007669"/>
    <property type="project" value="UniProtKB-ARBA"/>
</dbReference>
<dbReference type="SUPFAM" id="SSF51430">
    <property type="entry name" value="NAD(P)-linked oxidoreductase"/>
    <property type="match status" value="1"/>
</dbReference>
<gene>
    <name evidence="11" type="ORF">Cboi02_000591100</name>
</gene>
<evidence type="ECO:0000256" key="5">
    <source>
        <dbReference type="ARBA" id="ARBA00079693"/>
    </source>
</evidence>
<keyword evidence="12" id="KW-1185">Reference proteome</keyword>
<dbReference type="EC" id="1.1.1.358" evidence="4"/>
<evidence type="ECO:0000256" key="7">
    <source>
        <dbReference type="PIRSR" id="PIRSR000097-1"/>
    </source>
</evidence>
<comment type="caution">
    <text evidence="11">The sequence shown here is derived from an EMBL/GenBank/DDBJ whole genome shotgun (WGS) entry which is preliminary data.</text>
</comment>
<dbReference type="InterPro" id="IPR036812">
    <property type="entry name" value="NAD(P)_OxRdtase_dom_sf"/>
</dbReference>
<evidence type="ECO:0000256" key="8">
    <source>
        <dbReference type="PIRSR" id="PIRSR000097-2"/>
    </source>
</evidence>
<feature type="active site" description="Proton donor" evidence="7">
    <location>
        <position position="55"/>
    </location>
</feature>
<evidence type="ECO:0000259" key="10">
    <source>
        <dbReference type="Pfam" id="PF00248"/>
    </source>
</evidence>
<proteinExistence type="predicted"/>
<evidence type="ECO:0000313" key="11">
    <source>
        <dbReference type="EMBL" id="GME78740.1"/>
    </source>
</evidence>
<comment type="catalytic activity">
    <reaction evidence="3">
        <text>isatin + NADPH + H(+) = 3-hydroxyindolin-2-one + NADP(+)</text>
        <dbReference type="Rhea" id="RHEA:68608"/>
        <dbReference type="ChEBI" id="CHEBI:15378"/>
        <dbReference type="ChEBI" id="CHEBI:27539"/>
        <dbReference type="ChEBI" id="CHEBI:28536"/>
        <dbReference type="ChEBI" id="CHEBI:57783"/>
        <dbReference type="ChEBI" id="CHEBI:58349"/>
    </reaction>
</comment>
<name>A0A9W6WJW2_CANBO</name>
<dbReference type="FunFam" id="3.20.20.100:FF:000002">
    <property type="entry name" value="2,5-diketo-D-gluconic acid reductase A"/>
    <property type="match status" value="1"/>
</dbReference>
<dbReference type="Proteomes" id="UP001165120">
    <property type="component" value="Unassembled WGS sequence"/>
</dbReference>
<evidence type="ECO:0000256" key="6">
    <source>
        <dbReference type="ARBA" id="ARBA00081322"/>
    </source>
</evidence>
<dbReference type="PROSITE" id="PS00062">
    <property type="entry name" value="ALDOKETO_REDUCTASE_2"/>
    <property type="match status" value="1"/>
</dbReference>
<dbReference type="EMBL" id="BSXN01003211">
    <property type="protein sequence ID" value="GME78740.1"/>
    <property type="molecule type" value="Genomic_DNA"/>
</dbReference>
<protein>
    <recommendedName>
        <fullName evidence="5">2-dehydropantolactone reductase</fullName>
        <ecNumber evidence="4">1.1.1.358</ecNumber>
    </recommendedName>
    <alternativeName>
        <fullName evidence="5">2-dehydropantolactone reductase</fullName>
    </alternativeName>
    <alternativeName>
        <fullName evidence="6">Ketopantoyl-lactone reductase</fullName>
    </alternativeName>
</protein>
<dbReference type="AlphaFoldDB" id="A0A9W6WJW2"/>
<comment type="catalytic activity">
    <reaction evidence="2">
        <text>(R)-pantolactone + NADP(+) = 2-dehydropantolactone + NADPH + H(+)</text>
        <dbReference type="Rhea" id="RHEA:18981"/>
        <dbReference type="ChEBI" id="CHEBI:15378"/>
        <dbReference type="ChEBI" id="CHEBI:16719"/>
        <dbReference type="ChEBI" id="CHEBI:18395"/>
        <dbReference type="ChEBI" id="CHEBI:57783"/>
        <dbReference type="ChEBI" id="CHEBI:58349"/>
        <dbReference type="EC" id="1.1.1.358"/>
    </reaction>
</comment>
<dbReference type="PROSITE" id="PS00798">
    <property type="entry name" value="ALDOKETO_REDUCTASE_1"/>
    <property type="match status" value="1"/>
</dbReference>
<evidence type="ECO:0000256" key="1">
    <source>
        <dbReference type="ARBA" id="ARBA00023002"/>
    </source>
</evidence>
<evidence type="ECO:0000313" key="12">
    <source>
        <dbReference type="Proteomes" id="UP001165120"/>
    </source>
</evidence>
<keyword evidence="1" id="KW-0560">Oxidoreductase</keyword>
<feature type="site" description="Lowers pKa of active site Tyr" evidence="9">
    <location>
        <position position="80"/>
    </location>
</feature>
<evidence type="ECO:0000256" key="4">
    <source>
        <dbReference type="ARBA" id="ARBA00066965"/>
    </source>
</evidence>
<organism evidence="11 12">
    <name type="scientific">Candida boidinii</name>
    <name type="common">Yeast</name>
    <dbReference type="NCBI Taxonomy" id="5477"/>
    <lineage>
        <taxon>Eukaryota</taxon>
        <taxon>Fungi</taxon>
        <taxon>Dikarya</taxon>
        <taxon>Ascomycota</taxon>
        <taxon>Saccharomycotina</taxon>
        <taxon>Pichiomycetes</taxon>
        <taxon>Pichiales</taxon>
        <taxon>Pichiaceae</taxon>
        <taxon>Ogataea</taxon>
        <taxon>Ogataea/Candida clade</taxon>
    </lineage>
</organism>
<sequence>MSTAQKSTASLKLNTGVSIPQIGLGTWQSTEDEVYGAVLAAIKAGYRHIDTAAIYQNETAVGKAIKDSGIPREELFVTTKLWCTYHTRVQQGLDESLERLGLEYVDLYLMHWPLAMNSNGSDNWFPFKSDGSTRDVIEWDYVKTYESMQELLPSGKVKAIGISNFTEEKIERLLNSETTKVKPACLQIELHPLLPQQKLIDYCKSKDIVVEAYSPLGSTGAPLLKNEKLIKIAEKYGVSPATICISWAIWRGTVVLPKSVSSARIESNLVVVKLDDEDGEQINTIHETEGVQRFVSPKWGVVIFD</sequence>
<dbReference type="InterPro" id="IPR018170">
    <property type="entry name" value="Aldo/ket_reductase_CS"/>
</dbReference>
<dbReference type="PRINTS" id="PR00069">
    <property type="entry name" value="ALDKETRDTASE"/>
</dbReference>
<reference evidence="11" key="1">
    <citation type="submission" date="2023-04" db="EMBL/GenBank/DDBJ databases">
        <title>Candida boidinii NBRC 10035.</title>
        <authorList>
            <person name="Ichikawa N."/>
            <person name="Sato H."/>
            <person name="Tonouchi N."/>
        </authorList>
    </citation>
    <scope>NUCLEOTIDE SEQUENCE</scope>
    <source>
        <strain evidence="11">NBRC 10035</strain>
    </source>
</reference>
<evidence type="ECO:0000256" key="9">
    <source>
        <dbReference type="PIRSR" id="PIRSR000097-3"/>
    </source>
</evidence>
<dbReference type="InterPro" id="IPR020471">
    <property type="entry name" value="AKR"/>
</dbReference>
<dbReference type="Pfam" id="PF00248">
    <property type="entry name" value="Aldo_ket_red"/>
    <property type="match status" value="1"/>
</dbReference>
<dbReference type="InterPro" id="IPR023210">
    <property type="entry name" value="NADP_OxRdtase_dom"/>
</dbReference>
<feature type="domain" description="NADP-dependent oxidoreductase" evidence="10">
    <location>
        <begin position="22"/>
        <end position="285"/>
    </location>
</feature>
<accession>A0A9W6WJW2</accession>
<dbReference type="PIRSF" id="PIRSF000097">
    <property type="entry name" value="AKR"/>
    <property type="match status" value="1"/>
</dbReference>
<dbReference type="GO" id="GO:0042180">
    <property type="term" value="P:ketone metabolic process"/>
    <property type="evidence" value="ECO:0007669"/>
    <property type="project" value="UniProtKB-ARBA"/>
</dbReference>
<dbReference type="PANTHER" id="PTHR11732">
    <property type="entry name" value="ALDO/KETO REDUCTASE"/>
    <property type="match status" value="1"/>
</dbReference>
<dbReference type="Gene3D" id="3.20.20.100">
    <property type="entry name" value="NADP-dependent oxidoreductase domain"/>
    <property type="match status" value="1"/>
</dbReference>
<feature type="binding site" evidence="8">
    <location>
        <position position="111"/>
    </location>
    <ligand>
        <name>substrate</name>
    </ligand>
</feature>
<evidence type="ECO:0000256" key="3">
    <source>
        <dbReference type="ARBA" id="ARBA00051098"/>
    </source>
</evidence>